<gene>
    <name evidence="2" type="ORF">BKM63_03060</name>
</gene>
<evidence type="ECO:0000313" key="2">
    <source>
        <dbReference type="EMBL" id="OIV43206.1"/>
    </source>
</evidence>
<dbReference type="Gene3D" id="3.40.50.2000">
    <property type="entry name" value="Glycogen Phosphorylase B"/>
    <property type="match status" value="1"/>
</dbReference>
<reference evidence="2 3" key="1">
    <citation type="submission" date="2016-10" db="EMBL/GenBank/DDBJ databases">
        <title>Draft Genome Sequence of Rhizobacteria Flavobacterium johnsoniae CI04.</title>
        <authorList>
            <person name="Bravo J.I."/>
            <person name="Lozano G.L."/>
            <person name="Handelsman J."/>
        </authorList>
    </citation>
    <scope>NUCLEOTIDE SEQUENCE [LARGE SCALE GENOMIC DNA]</scope>
    <source>
        <strain evidence="2 3">CI04</strain>
    </source>
</reference>
<sequence>MKKIIIIGSDSKFGMERSYKSALEKCNFEVEIVDFKNLCNSFIPIKILKRVGLYIDILPSTIRGNHAISKKIFTERPHAIIVFTSVLIYPGTIEYFKIFCNNVSFYWPDSIVNMSNGVFSNLKYYHNIYTHSEKNVEIFASHGVGAKWLPFAGDTLLTQNYVANSHKETEYDFSFVGAYRPERYEAVNELMKNFTNSKFLIVGLGWEKLPFHNKKNLEIVSKMVELNEFLNYTAKSKIALNAIDHLNYPSSNLRFFEIALSSIPQISTVVPEFKNKFVDKEHVYYYRSLQELVEIANFILKNYDEALSSANKFREAIDLDDNYISRAKFLVNDFVDDAN</sequence>
<dbReference type="EMBL" id="MLFK01000002">
    <property type="protein sequence ID" value="OIV43206.1"/>
    <property type="molecule type" value="Genomic_DNA"/>
</dbReference>
<keyword evidence="3" id="KW-1185">Reference proteome</keyword>
<proteinExistence type="predicted"/>
<dbReference type="Pfam" id="PF13524">
    <property type="entry name" value="Glyco_trans_1_2"/>
    <property type="match status" value="1"/>
</dbReference>
<evidence type="ECO:0000313" key="3">
    <source>
        <dbReference type="Proteomes" id="UP000182826"/>
    </source>
</evidence>
<evidence type="ECO:0000259" key="1">
    <source>
        <dbReference type="Pfam" id="PF13524"/>
    </source>
</evidence>
<organism evidence="2 3">
    <name type="scientific">Flavobacterium johnsoniae</name>
    <name type="common">Cytophaga johnsonae</name>
    <dbReference type="NCBI Taxonomy" id="986"/>
    <lineage>
        <taxon>Bacteria</taxon>
        <taxon>Pseudomonadati</taxon>
        <taxon>Bacteroidota</taxon>
        <taxon>Flavobacteriia</taxon>
        <taxon>Flavobacteriales</taxon>
        <taxon>Flavobacteriaceae</taxon>
        <taxon>Flavobacterium</taxon>
    </lineage>
</organism>
<dbReference type="InterPro" id="IPR055259">
    <property type="entry name" value="YkvP/CgeB_Glyco_trans-like"/>
</dbReference>
<dbReference type="AlphaFoldDB" id="A0A1J7BX29"/>
<dbReference type="Proteomes" id="UP000182826">
    <property type="component" value="Unassembled WGS sequence"/>
</dbReference>
<feature type="domain" description="Spore protein YkvP/CgeB glycosyl transferase-like" evidence="1">
    <location>
        <begin position="187"/>
        <end position="331"/>
    </location>
</feature>
<dbReference type="RefSeq" id="WP_071635206.1">
    <property type="nucleotide sequence ID" value="NZ_MLFK01000002.1"/>
</dbReference>
<protein>
    <recommendedName>
        <fullName evidence="1">Spore protein YkvP/CgeB glycosyl transferase-like domain-containing protein</fullName>
    </recommendedName>
</protein>
<comment type="caution">
    <text evidence="2">The sequence shown here is derived from an EMBL/GenBank/DDBJ whole genome shotgun (WGS) entry which is preliminary data.</text>
</comment>
<dbReference type="OrthoDB" id="7872161at2"/>
<accession>A0A1J7BX29</accession>
<name>A0A1J7BX29_FLAJO</name>